<reference evidence="1 2" key="1">
    <citation type="journal article" date="2017" name="Int. J. Syst. Evol. Microbiol.">
        <title>Photobacterium alginatilyticum sp. nov., a marine bacterium isolated from bottom seawater.</title>
        <authorList>
            <person name="Wang X."/>
            <person name="Wang Y."/>
            <person name="Yang X."/>
            <person name="Sun H."/>
            <person name="Li B."/>
            <person name="Zhang X.H."/>
        </authorList>
    </citation>
    <scope>NUCLEOTIDE SEQUENCE [LARGE SCALE GENOMIC DNA]</scope>
    <source>
        <strain evidence="1 2">P03D4</strain>
    </source>
</reference>
<accession>A0ABW9YPR8</accession>
<organism evidence="1 2">
    <name type="scientific">Photobacterium alginatilyticum</name>
    <dbReference type="NCBI Taxonomy" id="1775171"/>
    <lineage>
        <taxon>Bacteria</taxon>
        <taxon>Pseudomonadati</taxon>
        <taxon>Pseudomonadota</taxon>
        <taxon>Gammaproteobacteria</taxon>
        <taxon>Vibrionales</taxon>
        <taxon>Vibrionaceae</taxon>
        <taxon>Photobacterium</taxon>
    </lineage>
</organism>
<proteinExistence type="predicted"/>
<gene>
    <name evidence="1" type="ORF">EIZ48_23810</name>
</gene>
<protein>
    <submittedName>
        <fullName evidence="1">Uncharacterized protein</fullName>
    </submittedName>
</protein>
<dbReference type="Pfam" id="PF20701">
    <property type="entry name" value="HetE-N"/>
    <property type="match status" value="1"/>
</dbReference>
<dbReference type="RefSeq" id="WP_160657312.1">
    <property type="nucleotide sequence ID" value="NZ_RSEJ01000032.1"/>
</dbReference>
<name>A0ABW9YPR8_9GAMM</name>
<evidence type="ECO:0000313" key="2">
    <source>
        <dbReference type="Proteomes" id="UP000738517"/>
    </source>
</evidence>
<keyword evidence="2" id="KW-1185">Reference proteome</keyword>
<comment type="caution">
    <text evidence="1">The sequence shown here is derived from an EMBL/GenBank/DDBJ whole genome shotgun (WGS) entry which is preliminary data.</text>
</comment>
<sequence length="119" mass="12537">MGFVTSAILGGALYDLVKSTIKPTAAFVKAALDNLVNLDDTVAAAIAQELDKREFKDAESKEQLAAIIETNAQLQAIVKELNTQPKQVINITANGDGDAFYGDKIGGDKIVVNGGDSKN</sequence>
<dbReference type="EMBL" id="RSEJ01000032">
    <property type="protein sequence ID" value="NBI55547.1"/>
    <property type="molecule type" value="Genomic_DNA"/>
</dbReference>
<evidence type="ECO:0000313" key="1">
    <source>
        <dbReference type="EMBL" id="NBI55547.1"/>
    </source>
</evidence>
<dbReference type="Proteomes" id="UP000738517">
    <property type="component" value="Unassembled WGS sequence"/>
</dbReference>